<evidence type="ECO:0000256" key="2">
    <source>
        <dbReference type="ARBA" id="ARBA00012836"/>
    </source>
</evidence>
<dbReference type="Pfam" id="PF04558">
    <property type="entry name" value="tRNA_synt_1c_R1"/>
    <property type="match status" value="1"/>
</dbReference>
<dbReference type="Pfam" id="PF20974">
    <property type="entry name" value="tRNA-synt_1c_C2"/>
    <property type="match status" value="1"/>
</dbReference>
<evidence type="ECO:0000256" key="7">
    <source>
        <dbReference type="ARBA" id="ARBA00023146"/>
    </source>
</evidence>
<feature type="domain" description="Glutamyl/glutaminyl-tRNA synthetase class Ib anti-codon binding" evidence="12">
    <location>
        <begin position="478"/>
        <end position="582"/>
    </location>
</feature>
<dbReference type="InterPro" id="IPR050132">
    <property type="entry name" value="Gln/Glu-tRNA_Ligase"/>
</dbReference>
<feature type="domain" description="Glutamyl/glutaminyl-tRNA synthetase class Ib catalytic" evidence="11">
    <location>
        <begin position="309"/>
        <end position="475"/>
    </location>
</feature>
<accession>A0A6G1E5N8</accession>
<keyword evidence="3 9" id="KW-0436">Ligase</keyword>
<dbReference type="EC" id="6.1.1.18" evidence="2"/>
<evidence type="ECO:0000256" key="5">
    <source>
        <dbReference type="ARBA" id="ARBA00022840"/>
    </source>
</evidence>
<evidence type="ECO:0000256" key="3">
    <source>
        <dbReference type="ARBA" id="ARBA00022598"/>
    </source>
</evidence>
<proteinExistence type="inferred from homology"/>
<dbReference type="FunFam" id="2.40.240.10:FF:000007">
    <property type="entry name" value="Glutamine--tRNA ligase"/>
    <property type="match status" value="1"/>
</dbReference>
<evidence type="ECO:0000259" key="13">
    <source>
        <dbReference type="Pfam" id="PF04557"/>
    </source>
</evidence>
<evidence type="ECO:0000256" key="9">
    <source>
        <dbReference type="RuleBase" id="RU363037"/>
    </source>
</evidence>
<evidence type="ECO:0000256" key="6">
    <source>
        <dbReference type="ARBA" id="ARBA00022917"/>
    </source>
</evidence>
<dbReference type="FunFam" id="2.40.240.10:FF:000011">
    <property type="entry name" value="Glutamine--tRNA ligase cytoplasmic"/>
    <property type="match status" value="1"/>
</dbReference>
<dbReference type="GO" id="GO:0004819">
    <property type="term" value="F:glutamine-tRNA ligase activity"/>
    <property type="evidence" value="ECO:0007669"/>
    <property type="project" value="UniProtKB-EC"/>
</dbReference>
<gene>
    <name evidence="16" type="ORF">E2562_033347</name>
</gene>
<evidence type="ECO:0000256" key="1">
    <source>
        <dbReference type="ARBA" id="ARBA00005594"/>
    </source>
</evidence>
<dbReference type="GO" id="GO:0005524">
    <property type="term" value="F:ATP binding"/>
    <property type="evidence" value="ECO:0007669"/>
    <property type="project" value="UniProtKB-KW"/>
</dbReference>
<evidence type="ECO:0000256" key="8">
    <source>
        <dbReference type="ARBA" id="ARBA00048270"/>
    </source>
</evidence>
<dbReference type="InterPro" id="IPR011035">
    <property type="entry name" value="Ribosomal_bL25/Gln-tRNA_synth"/>
</dbReference>
<evidence type="ECO:0000259" key="12">
    <source>
        <dbReference type="Pfam" id="PF03950"/>
    </source>
</evidence>
<dbReference type="Pfam" id="PF03950">
    <property type="entry name" value="tRNA-synt_1c_C"/>
    <property type="match status" value="1"/>
</dbReference>
<dbReference type="AlphaFoldDB" id="A0A6G1E5N8"/>
<dbReference type="InterPro" id="IPR042558">
    <property type="entry name" value="Gln-tRNA-synth_Ib_RNA-bd_N_1"/>
</dbReference>
<keyword evidence="5 9" id="KW-0067">ATP-binding</keyword>
<dbReference type="Proteomes" id="UP000479710">
    <property type="component" value="Unassembled WGS sequence"/>
</dbReference>
<reference evidence="16 17" key="1">
    <citation type="submission" date="2019-11" db="EMBL/GenBank/DDBJ databases">
        <title>Whole genome sequence of Oryza granulata.</title>
        <authorList>
            <person name="Li W."/>
        </authorList>
    </citation>
    <scope>NUCLEOTIDE SEQUENCE [LARGE SCALE GENOMIC DNA]</scope>
    <source>
        <strain evidence="17">cv. Menghai</strain>
        <tissue evidence="16">Leaf</tissue>
    </source>
</reference>
<dbReference type="InterPro" id="IPR049437">
    <property type="entry name" value="tRNA-synt_1c_C2"/>
</dbReference>
<evidence type="ECO:0000259" key="15">
    <source>
        <dbReference type="Pfam" id="PF20974"/>
    </source>
</evidence>
<comment type="caution">
    <text evidence="16">The sequence shown here is derived from an EMBL/GenBank/DDBJ whole genome shotgun (WGS) entry which is preliminary data.</text>
</comment>
<keyword evidence="7 9" id="KW-0030">Aminoacyl-tRNA synthetase</keyword>
<dbReference type="Pfam" id="PF04557">
    <property type="entry name" value="tRNA_synt_1c_R2"/>
    <property type="match status" value="1"/>
</dbReference>
<evidence type="ECO:0000313" key="16">
    <source>
        <dbReference type="EMBL" id="KAF0920098.1"/>
    </source>
</evidence>
<dbReference type="PANTHER" id="PTHR43097">
    <property type="entry name" value="GLUTAMINE-TRNA LIGASE"/>
    <property type="match status" value="1"/>
</dbReference>
<protein>
    <recommendedName>
        <fullName evidence="2">glutamine--tRNA ligase</fullName>
        <ecNumber evidence="2">6.1.1.18</ecNumber>
    </recommendedName>
</protein>
<sequence length="695" mass="79391">MATGEAGGKAAPSPELALFLAIGLDQRTAENAVANRKVTANLTAVIAEAGVSGCDKSVGNLLYTVATKYPANALLHRPVVIKYIVSSKVRKWHPWGDAKFIKEEIDKRLTEILGPKTEADNVKPMKKKKEKPAKVEEKKTAAAAPAPPAEEELNPYSIFPQPEENLKAMFIDFGLAKERNGHCYLRFDDTNPEAEKKEYIDHIQEIVRWMGWEPYKVTYTSDYFQELYELGICLINKGLAYVDHQTPEEIKEYREKQMNSPWRDRPIEESLKLFEDMRHGLIAEGKATLRMKQDMQNDNKNMADLIAYATLRMKQDMQNDNKNMADLIAYRIKFTPHPHAGDKWFIYPSYDYAHCLVDSLENITHSLCSLEFDIRRPSYYWLLVALDQYQPYVWEYSRLNISNNVMSKRKLNRLVTEKWVDGWDDPRLLTLAGLRRRGVSSTAINSFIRGMGITRSDNSLIRIERLEYHIREELNKVAPCAMVVLHPLKVVITNLDYGTIIDLDAKKWPDAPGDDASAYYKVQFSRTVYIEQSDFRVKDSKDYYGLAPGKTVLLRYAFPIKCTEVIYGDNSDNIIEIRAEYDPSKATKPKGVLHWVAEPSPGVDPLKVEVRLFEKLFISENPVELEDWLGDLNPRSKEVIKGAYAVPLLATAVLGNKFQFERLGYFAVDSDSTPEELVFNRTVTLRDSYGKVGPK</sequence>
<dbReference type="InterPro" id="IPR020058">
    <property type="entry name" value="Glu/Gln-tRNA-synth_Ib_cat-dom"/>
</dbReference>
<dbReference type="SUPFAM" id="SSF52374">
    <property type="entry name" value="Nucleotidylyl transferase"/>
    <property type="match status" value="1"/>
</dbReference>
<dbReference type="InterPro" id="IPR020059">
    <property type="entry name" value="Glu/Gln-tRNA-synth_Ib_codon-bd"/>
</dbReference>
<keyword evidence="4 9" id="KW-0547">Nucleotide-binding</keyword>
<comment type="similarity">
    <text evidence="1 9">Belongs to the class-I aminoacyl-tRNA synthetase family.</text>
</comment>
<evidence type="ECO:0000259" key="11">
    <source>
        <dbReference type="Pfam" id="PF00749"/>
    </source>
</evidence>
<dbReference type="Gene3D" id="3.40.50.620">
    <property type="entry name" value="HUPs"/>
    <property type="match status" value="2"/>
</dbReference>
<dbReference type="GO" id="GO:0005829">
    <property type="term" value="C:cytosol"/>
    <property type="evidence" value="ECO:0007669"/>
    <property type="project" value="TreeGrafter"/>
</dbReference>
<dbReference type="InterPro" id="IPR020056">
    <property type="entry name" value="Rbsml_bL25/Gln-tRNA_synth_N"/>
</dbReference>
<dbReference type="Gene3D" id="2.40.240.10">
    <property type="entry name" value="Ribosomal Protein L25, Chain P"/>
    <property type="match status" value="2"/>
</dbReference>
<feature type="domain" description="Glutaminyl-tRNA synthetase class Ib non-specific RNA-binding" evidence="13">
    <location>
        <begin position="101"/>
        <end position="168"/>
    </location>
</feature>
<dbReference type="GO" id="GO:0006425">
    <property type="term" value="P:glutaminyl-tRNA aminoacylation"/>
    <property type="evidence" value="ECO:0007669"/>
    <property type="project" value="InterPro"/>
</dbReference>
<feature type="region of interest" description="Disordered" evidence="10">
    <location>
        <begin position="121"/>
        <end position="153"/>
    </location>
</feature>
<evidence type="ECO:0000256" key="10">
    <source>
        <dbReference type="SAM" id="MobiDB-lite"/>
    </source>
</evidence>
<name>A0A6G1E5N8_9ORYZ</name>
<comment type="catalytic activity">
    <reaction evidence="8">
        <text>tRNA(Gln) + L-glutamine + ATP = L-glutaminyl-tRNA(Gln) + AMP + diphosphate</text>
        <dbReference type="Rhea" id="RHEA:20121"/>
        <dbReference type="Rhea" id="RHEA-COMP:9662"/>
        <dbReference type="Rhea" id="RHEA-COMP:9681"/>
        <dbReference type="ChEBI" id="CHEBI:30616"/>
        <dbReference type="ChEBI" id="CHEBI:33019"/>
        <dbReference type="ChEBI" id="CHEBI:58359"/>
        <dbReference type="ChEBI" id="CHEBI:78442"/>
        <dbReference type="ChEBI" id="CHEBI:78521"/>
        <dbReference type="ChEBI" id="CHEBI:456215"/>
        <dbReference type="EC" id="6.1.1.18"/>
    </reaction>
</comment>
<dbReference type="InterPro" id="IPR007639">
    <property type="entry name" value="Gln-tRNA-synth_Ib_RNA-bd_N"/>
</dbReference>
<dbReference type="OrthoDB" id="10250478at2759"/>
<feature type="domain" description="tRNA synthetases class I (E and Q) anti-codon binding" evidence="15">
    <location>
        <begin position="592"/>
        <end position="669"/>
    </location>
</feature>
<evidence type="ECO:0000256" key="4">
    <source>
        <dbReference type="ARBA" id="ARBA00022741"/>
    </source>
</evidence>
<feature type="domain" description="Glutaminyl-tRNA synthetase class Ib non-specific RNA-binding" evidence="14">
    <location>
        <begin position="16"/>
        <end position="90"/>
    </location>
</feature>
<dbReference type="InterPro" id="IPR014729">
    <property type="entry name" value="Rossmann-like_a/b/a_fold"/>
</dbReference>
<dbReference type="EMBL" id="SPHZ02000005">
    <property type="protein sequence ID" value="KAF0920098.1"/>
    <property type="molecule type" value="Genomic_DNA"/>
</dbReference>
<evidence type="ECO:0000259" key="14">
    <source>
        <dbReference type="Pfam" id="PF04558"/>
    </source>
</evidence>
<dbReference type="FunFam" id="1.10.8.1290:FF:000002">
    <property type="entry name" value="Glutamine--tRNA ligase cytoplasmic"/>
    <property type="match status" value="1"/>
</dbReference>
<dbReference type="InterPro" id="IPR007638">
    <property type="entry name" value="Gln-tRNA-synth_Ib_RNA-bd_2"/>
</dbReference>
<keyword evidence="17" id="KW-1185">Reference proteome</keyword>
<dbReference type="FunFam" id="3.40.50.620:FF:000037">
    <property type="entry name" value="Glutamine--tRNA ligase cytoplasmic"/>
    <property type="match status" value="2"/>
</dbReference>
<dbReference type="Gene3D" id="1.10.8.1290">
    <property type="entry name" value="Glutaminyl-tRNA synthetase, non-specific RNA binding region part 1, domain 1"/>
    <property type="match status" value="1"/>
</dbReference>
<dbReference type="PANTHER" id="PTHR43097:SF11">
    <property type="entry name" value="GLUTAMINE--TRNA LIGASE"/>
    <property type="match status" value="1"/>
</dbReference>
<dbReference type="SUPFAM" id="SSF50715">
    <property type="entry name" value="Ribosomal protein L25-like"/>
    <property type="match status" value="1"/>
</dbReference>
<keyword evidence="6 9" id="KW-0648">Protein biosynthesis</keyword>
<dbReference type="Pfam" id="PF00749">
    <property type="entry name" value="tRNA-synt_1c"/>
    <property type="match status" value="1"/>
</dbReference>
<organism evidence="16 17">
    <name type="scientific">Oryza meyeriana var. granulata</name>
    <dbReference type="NCBI Taxonomy" id="110450"/>
    <lineage>
        <taxon>Eukaryota</taxon>
        <taxon>Viridiplantae</taxon>
        <taxon>Streptophyta</taxon>
        <taxon>Embryophyta</taxon>
        <taxon>Tracheophyta</taxon>
        <taxon>Spermatophyta</taxon>
        <taxon>Magnoliopsida</taxon>
        <taxon>Liliopsida</taxon>
        <taxon>Poales</taxon>
        <taxon>Poaceae</taxon>
        <taxon>BOP clade</taxon>
        <taxon>Oryzoideae</taxon>
        <taxon>Oryzeae</taxon>
        <taxon>Oryzinae</taxon>
        <taxon>Oryza</taxon>
        <taxon>Oryza meyeriana</taxon>
    </lineage>
</organism>
<evidence type="ECO:0000313" key="17">
    <source>
        <dbReference type="Proteomes" id="UP000479710"/>
    </source>
</evidence>